<comment type="caution">
    <text evidence="1">The sequence shown here is derived from an EMBL/GenBank/DDBJ whole genome shotgun (WGS) entry which is preliminary data.</text>
</comment>
<proteinExistence type="predicted"/>
<protein>
    <submittedName>
        <fullName evidence="1">Uncharacterized protein</fullName>
    </submittedName>
</protein>
<sequence length="51" mass="5337">MRPGQIILVDCEGDPTDIERSKLVFRGAEKPALVPDAVPADLGGASATTEE</sequence>
<dbReference type="AlphaFoldDB" id="A0A8J3PQA6"/>
<name>A0A8J3PQA6_9ACTN</name>
<dbReference type="Proteomes" id="UP000653674">
    <property type="component" value="Unassembled WGS sequence"/>
</dbReference>
<gene>
    <name evidence="1" type="ORF">Pfl04_43000</name>
</gene>
<evidence type="ECO:0000313" key="1">
    <source>
        <dbReference type="EMBL" id="GIG75896.1"/>
    </source>
</evidence>
<evidence type="ECO:0000313" key="2">
    <source>
        <dbReference type="Proteomes" id="UP000653674"/>
    </source>
</evidence>
<reference evidence="1" key="1">
    <citation type="submission" date="2021-01" db="EMBL/GenBank/DDBJ databases">
        <title>Whole genome shotgun sequence of Planosporangium flavigriseum NBRC 105377.</title>
        <authorList>
            <person name="Komaki H."/>
            <person name="Tamura T."/>
        </authorList>
    </citation>
    <scope>NUCLEOTIDE SEQUENCE</scope>
    <source>
        <strain evidence="1">NBRC 105377</strain>
    </source>
</reference>
<organism evidence="1 2">
    <name type="scientific">Planosporangium flavigriseum</name>
    <dbReference type="NCBI Taxonomy" id="373681"/>
    <lineage>
        <taxon>Bacteria</taxon>
        <taxon>Bacillati</taxon>
        <taxon>Actinomycetota</taxon>
        <taxon>Actinomycetes</taxon>
        <taxon>Micromonosporales</taxon>
        <taxon>Micromonosporaceae</taxon>
        <taxon>Planosporangium</taxon>
    </lineage>
</organism>
<keyword evidence="2" id="KW-1185">Reference proteome</keyword>
<dbReference type="EMBL" id="BONU01000040">
    <property type="protein sequence ID" value="GIG75896.1"/>
    <property type="molecule type" value="Genomic_DNA"/>
</dbReference>
<accession>A0A8J3PQA6</accession>